<dbReference type="EMBL" id="CAJNOG010001932">
    <property type="protein sequence ID" value="CAF1480418.1"/>
    <property type="molecule type" value="Genomic_DNA"/>
</dbReference>
<organism evidence="1 2">
    <name type="scientific">Adineta steineri</name>
    <dbReference type="NCBI Taxonomy" id="433720"/>
    <lineage>
        <taxon>Eukaryota</taxon>
        <taxon>Metazoa</taxon>
        <taxon>Spiralia</taxon>
        <taxon>Gnathifera</taxon>
        <taxon>Rotifera</taxon>
        <taxon>Eurotatoria</taxon>
        <taxon>Bdelloidea</taxon>
        <taxon>Adinetida</taxon>
        <taxon>Adinetidae</taxon>
        <taxon>Adineta</taxon>
    </lineage>
</organism>
<proteinExistence type="predicted"/>
<feature type="non-terminal residue" evidence="1">
    <location>
        <position position="67"/>
    </location>
</feature>
<dbReference type="AlphaFoldDB" id="A0A815RT10"/>
<evidence type="ECO:0000313" key="1">
    <source>
        <dbReference type="EMBL" id="CAF1480418.1"/>
    </source>
</evidence>
<reference evidence="1" key="1">
    <citation type="submission" date="2021-02" db="EMBL/GenBank/DDBJ databases">
        <authorList>
            <person name="Nowell W R."/>
        </authorList>
    </citation>
    <scope>NUCLEOTIDE SEQUENCE</scope>
</reference>
<protein>
    <submittedName>
        <fullName evidence="1">Uncharacterized protein</fullName>
    </submittedName>
</protein>
<gene>
    <name evidence="1" type="ORF">JYZ213_LOCUS42340</name>
</gene>
<dbReference type="Proteomes" id="UP000663845">
    <property type="component" value="Unassembled WGS sequence"/>
</dbReference>
<comment type="caution">
    <text evidence="1">The sequence shown here is derived from an EMBL/GenBank/DDBJ whole genome shotgun (WGS) entry which is preliminary data.</text>
</comment>
<accession>A0A815RT10</accession>
<name>A0A815RT10_9BILA</name>
<evidence type="ECO:0000313" key="2">
    <source>
        <dbReference type="Proteomes" id="UP000663845"/>
    </source>
</evidence>
<sequence>MFTLQSGTNVVIFAYGLVDPDLSGSHDDISYHENRRGTKMIPLQFYGQPPPDEKFAELDYFDFHPNN</sequence>